<comment type="caution">
    <text evidence="2">The sequence shown here is derived from an EMBL/GenBank/DDBJ whole genome shotgun (WGS) entry which is preliminary data.</text>
</comment>
<feature type="region of interest" description="Disordered" evidence="1">
    <location>
        <begin position="46"/>
        <end position="74"/>
    </location>
</feature>
<evidence type="ECO:0000313" key="3">
    <source>
        <dbReference type="Proteomes" id="UP001420932"/>
    </source>
</evidence>
<dbReference type="Proteomes" id="UP001420932">
    <property type="component" value="Unassembled WGS sequence"/>
</dbReference>
<dbReference type="AlphaFoldDB" id="A0AAP0HMW2"/>
<gene>
    <name evidence="2" type="ORF">Syun_027520</name>
</gene>
<accession>A0AAP0HMW2</accession>
<feature type="compositionally biased region" description="Basic and acidic residues" evidence="1">
    <location>
        <begin position="56"/>
        <end position="74"/>
    </location>
</feature>
<dbReference type="InterPro" id="IPR023153">
    <property type="entry name" value="DarP_sf"/>
</dbReference>
<evidence type="ECO:0000256" key="1">
    <source>
        <dbReference type="SAM" id="MobiDB-lite"/>
    </source>
</evidence>
<reference evidence="2 3" key="1">
    <citation type="submission" date="2024-01" db="EMBL/GenBank/DDBJ databases">
        <title>Genome assemblies of Stephania.</title>
        <authorList>
            <person name="Yang L."/>
        </authorList>
    </citation>
    <scope>NUCLEOTIDE SEQUENCE [LARGE SCALE GENOMIC DNA]</scope>
    <source>
        <strain evidence="2">YNDBR</strain>
        <tissue evidence="2">Leaf</tissue>
    </source>
</reference>
<protein>
    <submittedName>
        <fullName evidence="2">Uncharacterized protein</fullName>
    </submittedName>
</protein>
<dbReference type="InterPro" id="IPR006839">
    <property type="entry name" value="DarP"/>
</dbReference>
<dbReference type="EMBL" id="JBBNAF010000012">
    <property type="protein sequence ID" value="KAK9092609.1"/>
    <property type="molecule type" value="Genomic_DNA"/>
</dbReference>
<organism evidence="2 3">
    <name type="scientific">Stephania yunnanensis</name>
    <dbReference type="NCBI Taxonomy" id="152371"/>
    <lineage>
        <taxon>Eukaryota</taxon>
        <taxon>Viridiplantae</taxon>
        <taxon>Streptophyta</taxon>
        <taxon>Embryophyta</taxon>
        <taxon>Tracheophyta</taxon>
        <taxon>Spermatophyta</taxon>
        <taxon>Magnoliopsida</taxon>
        <taxon>Ranunculales</taxon>
        <taxon>Menispermaceae</taxon>
        <taxon>Menispermoideae</taxon>
        <taxon>Cissampelideae</taxon>
        <taxon>Stephania</taxon>
    </lineage>
</organism>
<name>A0AAP0HMW2_9MAGN</name>
<dbReference type="PANTHER" id="PTHR36898:SF1">
    <property type="entry name" value="OS04G0250700 PROTEIN"/>
    <property type="match status" value="1"/>
</dbReference>
<sequence>MTTLISCKCGTARPKPTPEPVSQGQRRLCKPSNLLLQISLSHTALSVIDEEEPEPEKERGKARSEVGDGPRDLHSSQLASLDGDVFEALVLVKRVGTDVREGRRMQFNYIGRLLREVEPDLMDALIRAMKDGDHNKLQTISNTDWIMEDDDEELDDAESEAEVNYVFMLHLSKPHLYGLMIKMLGKSMEVLEVDKRSLMLSSSSTVVVAVNGSRKNKYTLKGALERFSSEGKVLFKLLHVCVRITTVPTPMGNYIPISPVRDDVEVAYKKGMEWKASKMLLPYKQLCSEKRNYLSSVLIQELFLTWDHDDLSQRAKYSNLGSPDVRA</sequence>
<keyword evidence="3" id="KW-1185">Reference proteome</keyword>
<proteinExistence type="predicted"/>
<dbReference type="SUPFAM" id="SSF158710">
    <property type="entry name" value="PSPTO4464-like"/>
    <property type="match status" value="1"/>
</dbReference>
<dbReference type="PANTHER" id="PTHR36898">
    <property type="entry name" value="OSJNBB0026I12.6 PROTEIN"/>
    <property type="match status" value="1"/>
</dbReference>
<evidence type="ECO:0000313" key="2">
    <source>
        <dbReference type="EMBL" id="KAK9092609.1"/>
    </source>
</evidence>
<dbReference type="Gene3D" id="1.10.60.30">
    <property type="entry name" value="PSPTO4464-like domains"/>
    <property type="match status" value="1"/>
</dbReference>
<dbReference type="Pfam" id="PF04751">
    <property type="entry name" value="DarP"/>
    <property type="match status" value="1"/>
</dbReference>